<dbReference type="Proteomes" id="UP000015101">
    <property type="component" value="Unassembled WGS sequence"/>
</dbReference>
<dbReference type="SUPFAM" id="SSF52402">
    <property type="entry name" value="Adenine nucleotide alpha hydrolases-like"/>
    <property type="match status" value="1"/>
</dbReference>
<proteinExistence type="predicted"/>
<dbReference type="EMBL" id="KB097143">
    <property type="protein sequence ID" value="ESN98935.1"/>
    <property type="molecule type" value="Genomic_DNA"/>
</dbReference>
<organism evidence="3 4">
    <name type="scientific">Helobdella robusta</name>
    <name type="common">Californian leech</name>
    <dbReference type="NCBI Taxonomy" id="6412"/>
    <lineage>
        <taxon>Eukaryota</taxon>
        <taxon>Metazoa</taxon>
        <taxon>Spiralia</taxon>
        <taxon>Lophotrochozoa</taxon>
        <taxon>Annelida</taxon>
        <taxon>Clitellata</taxon>
        <taxon>Hirudinea</taxon>
        <taxon>Rhynchobdellida</taxon>
        <taxon>Glossiphoniidae</taxon>
        <taxon>Helobdella</taxon>
    </lineage>
</organism>
<name>T1ESM0_HELRO</name>
<dbReference type="AlphaFoldDB" id="T1ESM0"/>
<dbReference type="CDD" id="cd23659">
    <property type="entry name" value="USP_At3g01520-like"/>
    <property type="match status" value="1"/>
</dbReference>
<dbReference type="HOGENOM" id="CLU_1483563_0_0_1"/>
<dbReference type="PANTHER" id="PTHR31964:SF113">
    <property type="entry name" value="USPA DOMAIN-CONTAINING PROTEIN"/>
    <property type="match status" value="1"/>
</dbReference>
<dbReference type="EMBL" id="AMQM01001079">
    <property type="status" value="NOT_ANNOTATED_CDS"/>
    <property type="molecule type" value="Genomic_DNA"/>
</dbReference>
<dbReference type="CTD" id="20199570"/>
<dbReference type="InterPro" id="IPR006016">
    <property type="entry name" value="UspA"/>
</dbReference>
<dbReference type="InterPro" id="IPR014729">
    <property type="entry name" value="Rossmann-like_a/b/a_fold"/>
</dbReference>
<dbReference type="Pfam" id="PF00582">
    <property type="entry name" value="Usp"/>
    <property type="match status" value="1"/>
</dbReference>
<reference evidence="3" key="3">
    <citation type="submission" date="2015-06" db="UniProtKB">
        <authorList>
            <consortium name="EnsemblMetazoa"/>
        </authorList>
    </citation>
    <scope>IDENTIFICATION</scope>
</reference>
<evidence type="ECO:0000259" key="1">
    <source>
        <dbReference type="Pfam" id="PF00582"/>
    </source>
</evidence>
<dbReference type="PRINTS" id="PR01438">
    <property type="entry name" value="UNVRSLSTRESS"/>
</dbReference>
<dbReference type="GeneID" id="20199570"/>
<dbReference type="OrthoDB" id="843225at2759"/>
<dbReference type="InParanoid" id="T1ESM0"/>
<dbReference type="KEGG" id="hro:HELRODRAFT_162405"/>
<dbReference type="InterPro" id="IPR006015">
    <property type="entry name" value="Universal_stress_UspA"/>
</dbReference>
<keyword evidence="4" id="KW-1185">Reference proteome</keyword>
<dbReference type="PANTHER" id="PTHR31964">
    <property type="entry name" value="ADENINE NUCLEOTIDE ALPHA HYDROLASES-LIKE SUPERFAMILY PROTEIN"/>
    <property type="match status" value="1"/>
</dbReference>
<sequence length="182" mass="20809">MWMLEILQNRNLAKQMPLHHTQAECNARKHSCFKCSWIFNRKFLSRHVPLKCGVATIWSAYQLQALLKSDAHDQFGSQSSLRLWDQNRSRIKAIDNKYRWKLNENRLPGKIRTEAGNPSDIILQVAQEENAGLIVIGSRGLSKIKTTLFGSVSDHVLHHSKCPVLICRENSSSSSKETKTKK</sequence>
<accession>T1ESM0</accession>
<gene>
    <name evidence="3" type="primary">20199570</name>
    <name evidence="2" type="ORF">HELRODRAFT_162405</name>
</gene>
<reference evidence="2 4" key="2">
    <citation type="journal article" date="2013" name="Nature">
        <title>Insights into bilaterian evolution from three spiralian genomes.</title>
        <authorList>
            <person name="Simakov O."/>
            <person name="Marletaz F."/>
            <person name="Cho S.J."/>
            <person name="Edsinger-Gonzales E."/>
            <person name="Havlak P."/>
            <person name="Hellsten U."/>
            <person name="Kuo D.H."/>
            <person name="Larsson T."/>
            <person name="Lv J."/>
            <person name="Arendt D."/>
            <person name="Savage R."/>
            <person name="Osoegawa K."/>
            <person name="de Jong P."/>
            <person name="Grimwood J."/>
            <person name="Chapman J.A."/>
            <person name="Shapiro H."/>
            <person name="Aerts A."/>
            <person name="Otillar R.P."/>
            <person name="Terry A.Y."/>
            <person name="Boore J.L."/>
            <person name="Grigoriev I.V."/>
            <person name="Lindberg D.R."/>
            <person name="Seaver E.C."/>
            <person name="Weisblat D.A."/>
            <person name="Putnam N.H."/>
            <person name="Rokhsar D.S."/>
        </authorList>
    </citation>
    <scope>NUCLEOTIDE SEQUENCE</scope>
</reference>
<evidence type="ECO:0000313" key="3">
    <source>
        <dbReference type="EnsemblMetazoa" id="HelroP162405"/>
    </source>
</evidence>
<protein>
    <recommendedName>
        <fullName evidence="1">UspA domain-containing protein</fullName>
    </recommendedName>
</protein>
<dbReference type="RefSeq" id="XP_009022867.1">
    <property type="nucleotide sequence ID" value="XM_009024619.1"/>
</dbReference>
<reference evidence="4" key="1">
    <citation type="submission" date="2012-12" db="EMBL/GenBank/DDBJ databases">
        <authorList>
            <person name="Hellsten U."/>
            <person name="Grimwood J."/>
            <person name="Chapman J.A."/>
            <person name="Shapiro H."/>
            <person name="Aerts A."/>
            <person name="Otillar R.P."/>
            <person name="Terry A.Y."/>
            <person name="Boore J.L."/>
            <person name="Simakov O."/>
            <person name="Marletaz F."/>
            <person name="Cho S.-J."/>
            <person name="Edsinger-Gonzales E."/>
            <person name="Havlak P."/>
            <person name="Kuo D.-H."/>
            <person name="Larsson T."/>
            <person name="Lv J."/>
            <person name="Arendt D."/>
            <person name="Savage R."/>
            <person name="Osoegawa K."/>
            <person name="de Jong P."/>
            <person name="Lindberg D.R."/>
            <person name="Seaver E.C."/>
            <person name="Weisblat D.A."/>
            <person name="Putnam N.H."/>
            <person name="Grigoriev I.V."/>
            <person name="Rokhsar D.S."/>
        </authorList>
    </citation>
    <scope>NUCLEOTIDE SEQUENCE</scope>
</reference>
<dbReference type="Gene3D" id="3.40.50.620">
    <property type="entry name" value="HUPs"/>
    <property type="match status" value="1"/>
</dbReference>
<evidence type="ECO:0000313" key="4">
    <source>
        <dbReference type="Proteomes" id="UP000015101"/>
    </source>
</evidence>
<evidence type="ECO:0000313" key="2">
    <source>
        <dbReference type="EMBL" id="ESN98935.1"/>
    </source>
</evidence>
<feature type="domain" description="UspA" evidence="1">
    <location>
        <begin position="101"/>
        <end position="168"/>
    </location>
</feature>
<dbReference type="EnsemblMetazoa" id="HelroT162405">
    <property type="protein sequence ID" value="HelroP162405"/>
    <property type="gene ID" value="HelroG162405"/>
</dbReference>